<sequence length="30" mass="3560">MRKYIVKRNTSTIYCTSSIRSLKNVKIIRS</sequence>
<reference evidence="1" key="2">
    <citation type="journal article" date="2015" name="Data Brief">
        <title>Shoot transcriptome of the giant reed, Arundo donax.</title>
        <authorList>
            <person name="Barrero R.A."/>
            <person name="Guerrero F.D."/>
            <person name="Moolhuijzen P."/>
            <person name="Goolsby J.A."/>
            <person name="Tidwell J."/>
            <person name="Bellgard S.E."/>
            <person name="Bellgard M.I."/>
        </authorList>
    </citation>
    <scope>NUCLEOTIDE SEQUENCE</scope>
    <source>
        <tissue evidence="1">Shoot tissue taken approximately 20 cm above the soil surface</tissue>
    </source>
</reference>
<proteinExistence type="predicted"/>
<dbReference type="AlphaFoldDB" id="A0A0A9CPP0"/>
<name>A0A0A9CPP0_ARUDO</name>
<reference evidence="1" key="1">
    <citation type="submission" date="2014-09" db="EMBL/GenBank/DDBJ databases">
        <authorList>
            <person name="Magalhaes I.L.F."/>
            <person name="Oliveira U."/>
            <person name="Santos F.R."/>
            <person name="Vidigal T.H.D.A."/>
            <person name="Brescovit A.D."/>
            <person name="Santos A.J."/>
        </authorList>
    </citation>
    <scope>NUCLEOTIDE SEQUENCE</scope>
    <source>
        <tissue evidence="1">Shoot tissue taken approximately 20 cm above the soil surface</tissue>
    </source>
</reference>
<accession>A0A0A9CPP0</accession>
<dbReference type="EMBL" id="GBRH01224433">
    <property type="protein sequence ID" value="JAD73462.1"/>
    <property type="molecule type" value="Transcribed_RNA"/>
</dbReference>
<organism evidence="1">
    <name type="scientific">Arundo donax</name>
    <name type="common">Giant reed</name>
    <name type="synonym">Donax arundinaceus</name>
    <dbReference type="NCBI Taxonomy" id="35708"/>
    <lineage>
        <taxon>Eukaryota</taxon>
        <taxon>Viridiplantae</taxon>
        <taxon>Streptophyta</taxon>
        <taxon>Embryophyta</taxon>
        <taxon>Tracheophyta</taxon>
        <taxon>Spermatophyta</taxon>
        <taxon>Magnoliopsida</taxon>
        <taxon>Liliopsida</taxon>
        <taxon>Poales</taxon>
        <taxon>Poaceae</taxon>
        <taxon>PACMAD clade</taxon>
        <taxon>Arundinoideae</taxon>
        <taxon>Arundineae</taxon>
        <taxon>Arundo</taxon>
    </lineage>
</organism>
<evidence type="ECO:0000313" key="1">
    <source>
        <dbReference type="EMBL" id="JAD73462.1"/>
    </source>
</evidence>
<protein>
    <submittedName>
        <fullName evidence="1">Uncharacterized protein</fullName>
    </submittedName>
</protein>